<dbReference type="PROSITE" id="PS50240">
    <property type="entry name" value="TRYPSIN_DOM"/>
    <property type="match status" value="1"/>
</dbReference>
<dbReference type="SMART" id="SM00020">
    <property type="entry name" value="Tryp_SPc"/>
    <property type="match status" value="1"/>
</dbReference>
<gene>
    <name evidence="4" type="primary">PRSS46</name>
</gene>
<dbReference type="InterPro" id="IPR018114">
    <property type="entry name" value="TRYPSIN_HIS"/>
</dbReference>
<dbReference type="InterPro" id="IPR043504">
    <property type="entry name" value="Peptidase_S1_PA_chymotrypsin"/>
</dbReference>
<dbReference type="InterPro" id="IPR001254">
    <property type="entry name" value="Trypsin_dom"/>
</dbReference>
<dbReference type="CDD" id="cd00190">
    <property type="entry name" value="Tryp_SPc"/>
    <property type="match status" value="1"/>
</dbReference>
<dbReference type="Pfam" id="PF00089">
    <property type="entry name" value="Trypsin"/>
    <property type="match status" value="1"/>
</dbReference>
<dbReference type="Proteomes" id="UP001652662">
    <property type="component" value="Chromosome 15"/>
</dbReference>
<feature type="domain" description="Peptidase S1" evidence="2">
    <location>
        <begin position="43"/>
        <end position="215"/>
    </location>
</feature>
<dbReference type="SUPFAM" id="SSF50494">
    <property type="entry name" value="Trypsin-like serine proteases"/>
    <property type="match status" value="1"/>
</dbReference>
<dbReference type="GO" id="GO:0006508">
    <property type="term" value="P:proteolysis"/>
    <property type="evidence" value="ECO:0007669"/>
    <property type="project" value="UniProtKB-KW"/>
</dbReference>
<name>A0ABM4KYH3_EQUPR</name>
<keyword evidence="4" id="KW-0645">Protease</keyword>
<accession>A0ABM4KYH3</accession>
<keyword evidence="4" id="KW-0378">Hydrolase</keyword>
<keyword evidence="1" id="KW-1015">Disulfide bond</keyword>
<dbReference type="Gene3D" id="2.40.10.10">
    <property type="entry name" value="Trypsin-like serine proteases"/>
    <property type="match status" value="2"/>
</dbReference>
<keyword evidence="3" id="KW-1185">Reference proteome</keyword>
<proteinExistence type="predicted"/>
<evidence type="ECO:0000256" key="1">
    <source>
        <dbReference type="ARBA" id="ARBA00023157"/>
    </source>
</evidence>
<dbReference type="GeneID" id="103551050"/>
<evidence type="ECO:0000313" key="3">
    <source>
        <dbReference type="Proteomes" id="UP001652662"/>
    </source>
</evidence>
<evidence type="ECO:0000313" key="4">
    <source>
        <dbReference type="RefSeq" id="XP_070433234.1"/>
    </source>
</evidence>
<reference evidence="4" key="1">
    <citation type="submission" date="2025-08" db="UniProtKB">
        <authorList>
            <consortium name="RefSeq"/>
        </authorList>
    </citation>
    <scope>IDENTIFICATION</scope>
    <source>
        <tissue evidence="4">Blood</tissue>
    </source>
</reference>
<dbReference type="RefSeq" id="XP_070433234.1">
    <property type="nucleotide sequence ID" value="XM_070577133.1"/>
</dbReference>
<dbReference type="GO" id="GO:0008233">
    <property type="term" value="F:peptidase activity"/>
    <property type="evidence" value="ECO:0007669"/>
    <property type="project" value="UniProtKB-KW"/>
</dbReference>
<dbReference type="PANTHER" id="PTHR24253">
    <property type="entry name" value="TRANSMEMBRANE PROTEASE SERINE"/>
    <property type="match status" value="1"/>
</dbReference>
<dbReference type="PROSITE" id="PS00134">
    <property type="entry name" value="TRYPSIN_HIS"/>
    <property type="match status" value="1"/>
</dbReference>
<evidence type="ECO:0000259" key="2">
    <source>
        <dbReference type="PROSITE" id="PS50240"/>
    </source>
</evidence>
<sequence length="250" mass="28055">MACRPGELQGFTYPLSSARLGNQLYVEDSWLQACGQTNISCKMVKGKLVEVGKWPWQASILFLGMYICSGSLIHHQWILTAAHCLQSTNFKPSIGTMCWVIGWGLTDTQVTPKPPYSLQEVAVKIINSNICNQRYQFLFLKGQKKFIGNDMLCASSEWGVDSCQGNSGSSLVCQVNKTWIQMGVVSWSHSCGRRNYPGLYTSTSHFSHWIRRQISDVKFISRASPALLSPVFLTGYSLLVNLRSLWLLSR</sequence>
<organism evidence="3 4">
    <name type="scientific">Equus przewalskii</name>
    <name type="common">Przewalski's horse</name>
    <name type="synonym">Equus caballus przewalskii</name>
    <dbReference type="NCBI Taxonomy" id="9798"/>
    <lineage>
        <taxon>Eukaryota</taxon>
        <taxon>Metazoa</taxon>
        <taxon>Chordata</taxon>
        <taxon>Craniata</taxon>
        <taxon>Vertebrata</taxon>
        <taxon>Euteleostomi</taxon>
        <taxon>Mammalia</taxon>
        <taxon>Eutheria</taxon>
        <taxon>Laurasiatheria</taxon>
        <taxon>Perissodactyla</taxon>
        <taxon>Equidae</taxon>
        <taxon>Equus</taxon>
    </lineage>
</organism>
<dbReference type="InterPro" id="IPR009003">
    <property type="entry name" value="Peptidase_S1_PA"/>
</dbReference>
<dbReference type="PANTHER" id="PTHR24253:SF35">
    <property type="entry name" value="THREONINE PROTEASE PRSS50-RELATED"/>
    <property type="match status" value="1"/>
</dbReference>
<protein>
    <submittedName>
        <fullName evidence="4">Serine protease 46 isoform X3</fullName>
    </submittedName>
</protein>